<gene>
    <name evidence="1" type="ORF">BLM47_01285</name>
</gene>
<reference evidence="1 2" key="1">
    <citation type="submission" date="2016-12" db="EMBL/GenBank/DDBJ databases">
        <title>Candidatus Reconcilibacillus cellulovorans genome.</title>
        <authorList>
            <person name="Kolinko S."/>
            <person name="Wu Y.-W."/>
            <person name="Tachea F."/>
            <person name="Denzel E."/>
            <person name="Hiras J."/>
            <person name="Baecker N."/>
            <person name="Chan L.J."/>
            <person name="Eichorst S.A."/>
            <person name="Frey D."/>
            <person name="Adams P.D."/>
            <person name="Pray T."/>
            <person name="Tanjore D."/>
            <person name="Petzold C.J."/>
            <person name="Gladden J.M."/>
            <person name="Simmons B.A."/>
            <person name="Singer S.W."/>
        </authorList>
    </citation>
    <scope>NUCLEOTIDE SEQUENCE [LARGE SCALE GENOMIC DNA]</scope>
    <source>
        <strain evidence="1">JTherm</strain>
    </source>
</reference>
<evidence type="ECO:0008006" key="3">
    <source>
        <dbReference type="Google" id="ProtNLM"/>
    </source>
</evidence>
<sequence length="136" mass="15666">MKRRCACGRPMEIRLRTVIYRGMIEIENVPVFCCEHCSRTELAPGVKSGLAELIRGQERYGSRRARLRMDEHNEFARLLVCLAERPGDDVSLDDLAERRIDELLDLLLLVRSLGDEAWLGDIRRRLSQLACGTRRV</sequence>
<evidence type="ECO:0000313" key="1">
    <source>
        <dbReference type="EMBL" id="PDO11826.1"/>
    </source>
</evidence>
<dbReference type="AlphaFoldDB" id="A0A2A6E4R5"/>
<evidence type="ECO:0000313" key="2">
    <source>
        <dbReference type="Proteomes" id="UP000243688"/>
    </source>
</evidence>
<accession>A0A2A6E4R5</accession>
<name>A0A2A6E4R5_9BACL</name>
<proteinExistence type="predicted"/>
<dbReference type="Proteomes" id="UP000243688">
    <property type="component" value="Unassembled WGS sequence"/>
</dbReference>
<dbReference type="EMBL" id="MOXJ01000001">
    <property type="protein sequence ID" value="PDO11826.1"/>
    <property type="molecule type" value="Genomic_DNA"/>
</dbReference>
<protein>
    <recommendedName>
        <fullName evidence="3">YgiT-type zinc finger domain-containing protein</fullName>
    </recommendedName>
</protein>
<organism evidence="1 2">
    <name type="scientific">Candidatus Reconcilbacillus cellulovorans</name>
    <dbReference type="NCBI Taxonomy" id="1906605"/>
    <lineage>
        <taxon>Bacteria</taxon>
        <taxon>Bacillati</taxon>
        <taxon>Bacillota</taxon>
        <taxon>Bacilli</taxon>
        <taxon>Bacillales</taxon>
        <taxon>Paenibacillaceae</taxon>
        <taxon>Candidatus Reconcilbacillus</taxon>
    </lineage>
</organism>
<comment type="caution">
    <text evidence="1">The sequence shown here is derived from an EMBL/GenBank/DDBJ whole genome shotgun (WGS) entry which is preliminary data.</text>
</comment>